<evidence type="ECO:0000259" key="4">
    <source>
        <dbReference type="Pfam" id="PF00205"/>
    </source>
</evidence>
<dbReference type="Pfam" id="PF02776">
    <property type="entry name" value="TPP_enzyme_N"/>
    <property type="match status" value="1"/>
</dbReference>
<reference evidence="7 8" key="1">
    <citation type="submission" date="2018-07" db="EMBL/GenBank/DDBJ databases">
        <authorList>
            <person name="Peeters C."/>
        </authorList>
    </citation>
    <scope>NUCLEOTIDE SEQUENCE [LARGE SCALE GENOMIC DNA]</scope>
    <source>
        <strain evidence="7 8">LMG 3411</strain>
    </source>
</reference>
<dbReference type="InterPro" id="IPR012001">
    <property type="entry name" value="Thiamin_PyroP_enz_TPP-bd_dom"/>
</dbReference>
<proteinExistence type="inferred from homology"/>
<dbReference type="InterPro" id="IPR011766">
    <property type="entry name" value="TPP_enzyme_TPP-bd"/>
</dbReference>
<evidence type="ECO:0000256" key="2">
    <source>
        <dbReference type="ARBA" id="ARBA00023052"/>
    </source>
</evidence>
<name>A0A446C535_9BURK</name>
<dbReference type="InterPro" id="IPR012000">
    <property type="entry name" value="Thiamin_PyroP_enz_cen_dom"/>
</dbReference>
<gene>
    <name evidence="7" type="primary">ilvG_1</name>
    <name evidence="7" type="ORF">AGI3411_00844</name>
</gene>
<evidence type="ECO:0000259" key="5">
    <source>
        <dbReference type="Pfam" id="PF02775"/>
    </source>
</evidence>
<dbReference type="FunFam" id="3.40.50.970:FF:000007">
    <property type="entry name" value="Acetolactate synthase"/>
    <property type="match status" value="1"/>
</dbReference>
<keyword evidence="7" id="KW-0808">Transferase</keyword>
<dbReference type="Gene3D" id="3.40.50.970">
    <property type="match status" value="2"/>
</dbReference>
<dbReference type="CDD" id="cd07035">
    <property type="entry name" value="TPP_PYR_POX_like"/>
    <property type="match status" value="1"/>
</dbReference>
<dbReference type="SUPFAM" id="SSF52467">
    <property type="entry name" value="DHS-like NAD/FAD-binding domain"/>
    <property type="match status" value="1"/>
</dbReference>
<dbReference type="GO" id="GO:0030976">
    <property type="term" value="F:thiamine pyrophosphate binding"/>
    <property type="evidence" value="ECO:0007669"/>
    <property type="project" value="InterPro"/>
</dbReference>
<dbReference type="Gene3D" id="3.40.50.1220">
    <property type="entry name" value="TPP-binding domain"/>
    <property type="match status" value="1"/>
</dbReference>
<keyword evidence="2 3" id="KW-0786">Thiamine pyrophosphate</keyword>
<dbReference type="SUPFAM" id="SSF52518">
    <property type="entry name" value="Thiamin diphosphate-binding fold (THDP-binding)"/>
    <property type="match status" value="2"/>
</dbReference>
<protein>
    <submittedName>
        <fullName evidence="7">Acetolactate synthase isozyme 2 large subunit</fullName>
        <ecNumber evidence="7">2.2.1.6</ecNumber>
    </submittedName>
</protein>
<dbReference type="Proteomes" id="UP000289184">
    <property type="component" value="Unassembled WGS sequence"/>
</dbReference>
<accession>A0A446C535</accession>
<comment type="similarity">
    <text evidence="1 3">Belongs to the TPP enzyme family.</text>
</comment>
<dbReference type="RefSeq" id="WP_129526164.1">
    <property type="nucleotide sequence ID" value="NZ_UFQB01000003.1"/>
</dbReference>
<feature type="domain" description="Thiamine pyrophosphate enzyme TPP-binding" evidence="5">
    <location>
        <begin position="388"/>
        <end position="537"/>
    </location>
</feature>
<dbReference type="Pfam" id="PF00205">
    <property type="entry name" value="TPP_enzyme_M"/>
    <property type="match status" value="1"/>
</dbReference>
<dbReference type="PANTHER" id="PTHR18968">
    <property type="entry name" value="THIAMINE PYROPHOSPHATE ENZYMES"/>
    <property type="match status" value="1"/>
</dbReference>
<dbReference type="GO" id="GO:0009097">
    <property type="term" value="P:isoleucine biosynthetic process"/>
    <property type="evidence" value="ECO:0007669"/>
    <property type="project" value="TreeGrafter"/>
</dbReference>
<dbReference type="GO" id="GO:0000287">
    <property type="term" value="F:magnesium ion binding"/>
    <property type="evidence" value="ECO:0007669"/>
    <property type="project" value="InterPro"/>
</dbReference>
<evidence type="ECO:0000256" key="3">
    <source>
        <dbReference type="RuleBase" id="RU362132"/>
    </source>
</evidence>
<sequence>MSTPAPGVRSGGELLVAQLQAYGVERVFMVPGESFLPCIDALYARRGAIEAVVCRQEGGAAYMAEAHGKLTGQPGICFVSRGPGATNAAIGVHTAKEDSTPMILFIGQVGGDTADRQCFQEVDYRAMYAPLAKWVAQIERADRIPEYLARAWAIATSGRPGPVVLSLPEDMLSSVADVALAAPPQPPCARPADADMLRLRELLEAAERPLLLLGGSRWPAAAREAVRDFALRFDLPVATAWRRLELFDNDHPNFVGQVSASMPAHQKRAVMDSDLVIALGTRLCEPTTINYEWLASPTPRQTLVHVHPDANEIGRLCTPALGMVASVDGFARAAAGLAPTPGWQPRRRGADAVAAAPELPPTPGPLDLNAAARHVAATLPRHSCVTVGAGNYALYAHRHIAFKGPGSQLAPAVGAMGYGLPAAIAAKLRDRAAAVVCFAGDGCFQMTMQELATAVQYRLGIVVLVFNNGLFGTIRLHQERAYPGRALATELINPDFARLAQSYGGYGATVERTEDFAPVYDAALAYAGEHRLPAIVELRYDADIILPDRTLSQLRRAETAA</sequence>
<dbReference type="InterPro" id="IPR045229">
    <property type="entry name" value="TPP_enz"/>
</dbReference>
<dbReference type="InterPro" id="IPR029061">
    <property type="entry name" value="THDP-binding"/>
</dbReference>
<keyword evidence="8" id="KW-1185">Reference proteome</keyword>
<evidence type="ECO:0000256" key="1">
    <source>
        <dbReference type="ARBA" id="ARBA00007812"/>
    </source>
</evidence>
<dbReference type="GO" id="GO:0005948">
    <property type="term" value="C:acetolactate synthase complex"/>
    <property type="evidence" value="ECO:0007669"/>
    <property type="project" value="TreeGrafter"/>
</dbReference>
<dbReference type="InterPro" id="IPR029035">
    <property type="entry name" value="DHS-like_NAD/FAD-binding_dom"/>
</dbReference>
<dbReference type="EC" id="2.2.1.6" evidence="7"/>
<dbReference type="PANTHER" id="PTHR18968:SF120">
    <property type="entry name" value="ACETOLACTATE SYNTHASE LARGE SUBUNIT"/>
    <property type="match status" value="1"/>
</dbReference>
<dbReference type="AlphaFoldDB" id="A0A446C535"/>
<dbReference type="GO" id="GO:0003984">
    <property type="term" value="F:acetolactate synthase activity"/>
    <property type="evidence" value="ECO:0007669"/>
    <property type="project" value="UniProtKB-EC"/>
</dbReference>
<organism evidence="7 8">
    <name type="scientific">Achromobacter agilis</name>
    <dbReference type="NCBI Taxonomy" id="1353888"/>
    <lineage>
        <taxon>Bacteria</taxon>
        <taxon>Pseudomonadati</taxon>
        <taxon>Pseudomonadota</taxon>
        <taxon>Betaproteobacteria</taxon>
        <taxon>Burkholderiales</taxon>
        <taxon>Alcaligenaceae</taxon>
        <taxon>Achromobacter</taxon>
    </lineage>
</organism>
<dbReference type="CDD" id="cd00568">
    <property type="entry name" value="TPP_enzymes"/>
    <property type="match status" value="1"/>
</dbReference>
<feature type="domain" description="Thiamine pyrophosphate enzyme N-terminal TPP-binding" evidence="6">
    <location>
        <begin position="10"/>
        <end position="126"/>
    </location>
</feature>
<dbReference type="EMBL" id="UFQB01000003">
    <property type="protein sequence ID" value="SSW62992.1"/>
    <property type="molecule type" value="Genomic_DNA"/>
</dbReference>
<dbReference type="GO" id="GO:0050660">
    <property type="term" value="F:flavin adenine dinucleotide binding"/>
    <property type="evidence" value="ECO:0007669"/>
    <property type="project" value="TreeGrafter"/>
</dbReference>
<dbReference type="GO" id="GO:0009099">
    <property type="term" value="P:L-valine biosynthetic process"/>
    <property type="evidence" value="ECO:0007669"/>
    <property type="project" value="TreeGrafter"/>
</dbReference>
<feature type="domain" description="Thiamine pyrophosphate enzyme central" evidence="4">
    <location>
        <begin position="199"/>
        <end position="331"/>
    </location>
</feature>
<evidence type="ECO:0000313" key="7">
    <source>
        <dbReference type="EMBL" id="SSW62992.1"/>
    </source>
</evidence>
<dbReference type="Pfam" id="PF02775">
    <property type="entry name" value="TPP_enzyme_C"/>
    <property type="match status" value="1"/>
</dbReference>
<evidence type="ECO:0000259" key="6">
    <source>
        <dbReference type="Pfam" id="PF02776"/>
    </source>
</evidence>
<evidence type="ECO:0000313" key="8">
    <source>
        <dbReference type="Proteomes" id="UP000289184"/>
    </source>
</evidence>
<dbReference type="NCBIfam" id="NF006052">
    <property type="entry name" value="PRK08199.1"/>
    <property type="match status" value="1"/>
</dbReference>
<dbReference type="OrthoDB" id="2254214at2"/>